<protein>
    <submittedName>
        <fullName evidence="2">Uncharacterized protein</fullName>
    </submittedName>
</protein>
<feature type="compositionally biased region" description="Polar residues" evidence="1">
    <location>
        <begin position="43"/>
        <end position="56"/>
    </location>
</feature>
<dbReference type="OrthoDB" id="2678548at2"/>
<dbReference type="SUPFAM" id="SSF49764">
    <property type="entry name" value="HSP20-like chaperones"/>
    <property type="match status" value="1"/>
</dbReference>
<evidence type="ECO:0000313" key="2">
    <source>
        <dbReference type="EMBL" id="OXM16770.1"/>
    </source>
</evidence>
<dbReference type="InterPro" id="IPR008978">
    <property type="entry name" value="HSP20-like_chaperone"/>
</dbReference>
<reference evidence="2 3" key="1">
    <citation type="submission" date="2017-07" db="EMBL/GenBank/DDBJ databases">
        <title>Paenibacillus herberti R33 genome sequencing and assembly.</title>
        <authorList>
            <person name="Su W."/>
        </authorList>
    </citation>
    <scope>NUCLEOTIDE SEQUENCE [LARGE SCALE GENOMIC DNA]</scope>
    <source>
        <strain evidence="2 3">R33</strain>
    </source>
</reference>
<comment type="caution">
    <text evidence="2">The sequence shown here is derived from an EMBL/GenBank/DDBJ whole genome shotgun (WGS) entry which is preliminary data.</text>
</comment>
<dbReference type="EMBL" id="NMUQ01000001">
    <property type="protein sequence ID" value="OXM16770.1"/>
    <property type="molecule type" value="Genomic_DNA"/>
</dbReference>
<gene>
    <name evidence="2" type="ORF">CGZ75_08970</name>
</gene>
<sequence>MGGRFDRMQDWLSKQQLPRGFDMMKDPEWVASFVKGMMESAMSGNPSAGLSGLQETAEQEGKDREFQAAISSVEAKWSESREYLVLKLPMNGDPDWDTLRVMAKEDKLKLEGLPGRKPQVLKLPSPILPRSTRAVLRGGVLRIRMKKKQASRFIEISVEEGTD</sequence>
<organism evidence="2 3">
    <name type="scientific">Paenibacillus herberti</name>
    <dbReference type="NCBI Taxonomy" id="1619309"/>
    <lineage>
        <taxon>Bacteria</taxon>
        <taxon>Bacillati</taxon>
        <taxon>Bacillota</taxon>
        <taxon>Bacilli</taxon>
        <taxon>Bacillales</taxon>
        <taxon>Paenibacillaceae</taxon>
        <taxon>Paenibacillus</taxon>
    </lineage>
</organism>
<evidence type="ECO:0000313" key="3">
    <source>
        <dbReference type="Proteomes" id="UP000215145"/>
    </source>
</evidence>
<feature type="region of interest" description="Disordered" evidence="1">
    <location>
        <begin position="43"/>
        <end position="65"/>
    </location>
</feature>
<dbReference type="RefSeq" id="WP_089523853.1">
    <property type="nucleotide sequence ID" value="NZ_NMUQ01000001.1"/>
</dbReference>
<evidence type="ECO:0000256" key="1">
    <source>
        <dbReference type="SAM" id="MobiDB-lite"/>
    </source>
</evidence>
<keyword evidence="3" id="KW-1185">Reference proteome</keyword>
<proteinExistence type="predicted"/>
<dbReference type="Proteomes" id="UP000215145">
    <property type="component" value="Unassembled WGS sequence"/>
</dbReference>
<accession>A0A229P3T7</accession>
<name>A0A229P3T7_9BACL</name>
<dbReference type="CDD" id="cd00298">
    <property type="entry name" value="ACD_sHsps_p23-like"/>
    <property type="match status" value="1"/>
</dbReference>
<dbReference type="AlphaFoldDB" id="A0A229P3T7"/>